<gene>
    <name evidence="1" type="ORF">GOBAR_AA07909</name>
</gene>
<evidence type="ECO:0000313" key="2">
    <source>
        <dbReference type="Proteomes" id="UP000239757"/>
    </source>
</evidence>
<evidence type="ECO:0000313" key="1">
    <source>
        <dbReference type="EMBL" id="PPS12730.1"/>
    </source>
</evidence>
<protein>
    <submittedName>
        <fullName evidence="1">Uncharacterized protein</fullName>
    </submittedName>
</protein>
<reference evidence="1 2" key="1">
    <citation type="submission" date="2015-01" db="EMBL/GenBank/DDBJ databases">
        <title>Genome of allotetraploid Gossypium barbadense reveals genomic plasticity and fiber elongation in cotton evolution.</title>
        <authorList>
            <person name="Chen X."/>
            <person name="Liu X."/>
            <person name="Zhao B."/>
            <person name="Zheng H."/>
            <person name="Hu Y."/>
            <person name="Lu G."/>
            <person name="Yang C."/>
            <person name="Chen J."/>
            <person name="Shan C."/>
            <person name="Zhang L."/>
            <person name="Zhou Y."/>
            <person name="Wang L."/>
            <person name="Guo W."/>
            <person name="Bai Y."/>
            <person name="Ruan J."/>
            <person name="Shangguan X."/>
            <person name="Mao Y."/>
            <person name="Jiang J."/>
            <person name="Zhu Y."/>
            <person name="Lei J."/>
            <person name="Kang H."/>
            <person name="Chen S."/>
            <person name="He X."/>
            <person name="Wang R."/>
            <person name="Wang Y."/>
            <person name="Chen J."/>
            <person name="Wang L."/>
            <person name="Yu S."/>
            <person name="Wang B."/>
            <person name="Wei J."/>
            <person name="Song S."/>
            <person name="Lu X."/>
            <person name="Gao Z."/>
            <person name="Gu W."/>
            <person name="Deng X."/>
            <person name="Ma D."/>
            <person name="Wang S."/>
            <person name="Liang W."/>
            <person name="Fang L."/>
            <person name="Cai C."/>
            <person name="Zhu X."/>
            <person name="Zhou B."/>
            <person name="Zhang Y."/>
            <person name="Chen Z."/>
            <person name="Xu S."/>
            <person name="Zhu R."/>
            <person name="Wang S."/>
            <person name="Zhang T."/>
            <person name="Zhao G."/>
        </authorList>
    </citation>
    <scope>NUCLEOTIDE SEQUENCE [LARGE SCALE GENOMIC DNA]</scope>
    <source>
        <strain evidence="2">cv. Xinhai21</strain>
        <tissue evidence="1">Leaf</tissue>
    </source>
</reference>
<dbReference type="OrthoDB" id="1001531at2759"/>
<accession>A0A2P5YAW6</accession>
<sequence>MSEFLVRPNVWHVKLPLIVYAMVEMDESTGVVRQFGFRQTIPLSPQDIEALYMSTCVGQSNPKPRLGAKTGLSLTPTHQETPMVAPPPGQYDSTYFGAFTNPFVNFIKKAIAIHSYQGTCINCMCA</sequence>
<proteinExistence type="predicted"/>
<dbReference type="AlphaFoldDB" id="A0A2P5YAW6"/>
<dbReference type="Proteomes" id="UP000239757">
    <property type="component" value="Unassembled WGS sequence"/>
</dbReference>
<dbReference type="EMBL" id="KZ663441">
    <property type="protein sequence ID" value="PPS12730.1"/>
    <property type="molecule type" value="Genomic_DNA"/>
</dbReference>
<organism evidence="1 2">
    <name type="scientific">Gossypium barbadense</name>
    <name type="common">Sea Island cotton</name>
    <name type="synonym">Hibiscus barbadensis</name>
    <dbReference type="NCBI Taxonomy" id="3634"/>
    <lineage>
        <taxon>Eukaryota</taxon>
        <taxon>Viridiplantae</taxon>
        <taxon>Streptophyta</taxon>
        <taxon>Embryophyta</taxon>
        <taxon>Tracheophyta</taxon>
        <taxon>Spermatophyta</taxon>
        <taxon>Magnoliopsida</taxon>
        <taxon>eudicotyledons</taxon>
        <taxon>Gunneridae</taxon>
        <taxon>Pentapetalae</taxon>
        <taxon>rosids</taxon>
        <taxon>malvids</taxon>
        <taxon>Malvales</taxon>
        <taxon>Malvaceae</taxon>
        <taxon>Malvoideae</taxon>
        <taxon>Gossypium</taxon>
    </lineage>
</organism>
<name>A0A2P5YAW6_GOSBA</name>